<keyword evidence="2" id="KW-1185">Reference proteome</keyword>
<proteinExistence type="predicted"/>
<dbReference type="Proteomes" id="UP000549394">
    <property type="component" value="Unassembled WGS sequence"/>
</dbReference>
<comment type="caution">
    <text evidence="1">The sequence shown here is derived from an EMBL/GenBank/DDBJ whole genome shotgun (WGS) entry which is preliminary data.</text>
</comment>
<name>A0A7I8VMX8_9ANNE</name>
<organism evidence="1 2">
    <name type="scientific">Dimorphilus gyrociliatus</name>
    <dbReference type="NCBI Taxonomy" id="2664684"/>
    <lineage>
        <taxon>Eukaryota</taxon>
        <taxon>Metazoa</taxon>
        <taxon>Spiralia</taxon>
        <taxon>Lophotrochozoa</taxon>
        <taxon>Annelida</taxon>
        <taxon>Polychaeta</taxon>
        <taxon>Polychaeta incertae sedis</taxon>
        <taxon>Dinophilidae</taxon>
        <taxon>Dimorphilus</taxon>
    </lineage>
</organism>
<evidence type="ECO:0000313" key="2">
    <source>
        <dbReference type="Proteomes" id="UP000549394"/>
    </source>
</evidence>
<accession>A0A7I8VMX8</accession>
<reference evidence="1 2" key="1">
    <citation type="submission" date="2020-08" db="EMBL/GenBank/DDBJ databases">
        <authorList>
            <person name="Hejnol A."/>
        </authorList>
    </citation>
    <scope>NUCLEOTIDE SEQUENCE [LARGE SCALE GENOMIC DNA]</scope>
</reference>
<sequence>MISSVAFTKKVTVTNRNALVKAKFRGVFQETQKPVNAKSVGHLALKLRNEFSYIANHLVSFRTALTNHVLTVG</sequence>
<protein>
    <submittedName>
        <fullName evidence="1">Uncharacterized protein</fullName>
    </submittedName>
</protein>
<gene>
    <name evidence="1" type="ORF">DGYR_LOCUS5422</name>
</gene>
<evidence type="ECO:0000313" key="1">
    <source>
        <dbReference type="EMBL" id="CAD5116835.1"/>
    </source>
</evidence>
<dbReference type="EMBL" id="CAJFCJ010000007">
    <property type="protein sequence ID" value="CAD5116835.1"/>
    <property type="molecule type" value="Genomic_DNA"/>
</dbReference>
<dbReference type="AlphaFoldDB" id="A0A7I8VMX8"/>